<dbReference type="PANTHER" id="PTHR43537">
    <property type="entry name" value="TRANSCRIPTIONAL REGULATOR, GNTR FAMILY"/>
    <property type="match status" value="1"/>
</dbReference>
<dbReference type="Pfam" id="PF07729">
    <property type="entry name" value="FCD"/>
    <property type="match status" value="1"/>
</dbReference>
<protein>
    <submittedName>
        <fullName evidence="4">GntR family transcriptional regulator</fullName>
    </submittedName>
</protein>
<dbReference type="Proteomes" id="UP000312397">
    <property type="component" value="Unassembled WGS sequence"/>
</dbReference>
<dbReference type="InterPro" id="IPR011711">
    <property type="entry name" value="GntR_C"/>
</dbReference>
<evidence type="ECO:0000256" key="3">
    <source>
        <dbReference type="ARBA" id="ARBA00023163"/>
    </source>
</evidence>
<dbReference type="InterPro" id="IPR036390">
    <property type="entry name" value="WH_DNA-bd_sf"/>
</dbReference>
<evidence type="ECO:0000313" key="5">
    <source>
        <dbReference type="Proteomes" id="UP000312397"/>
    </source>
</evidence>
<evidence type="ECO:0000313" key="4">
    <source>
        <dbReference type="EMBL" id="TNO40644.1"/>
    </source>
</evidence>
<evidence type="ECO:0000256" key="1">
    <source>
        <dbReference type="ARBA" id="ARBA00023015"/>
    </source>
</evidence>
<proteinExistence type="predicted"/>
<dbReference type="AlphaFoldDB" id="A0A5C4YDS4"/>
<accession>A0A5C4YDS4</accession>
<keyword evidence="3" id="KW-0804">Transcription</keyword>
<dbReference type="Gene3D" id="1.10.10.10">
    <property type="entry name" value="Winged helix-like DNA-binding domain superfamily/Winged helix DNA-binding domain"/>
    <property type="match status" value="1"/>
</dbReference>
<gene>
    <name evidence="4" type="ORF">FH034_08910</name>
</gene>
<dbReference type="SUPFAM" id="SSF48008">
    <property type="entry name" value="GntR ligand-binding domain-like"/>
    <property type="match status" value="1"/>
</dbReference>
<reference evidence="4 5" key="1">
    <citation type="submission" date="2019-06" db="EMBL/GenBank/DDBJ databases">
        <title>Epidemiology of MDR Campylobacter spp.</title>
        <authorList>
            <person name="Addetia A."/>
            <person name="Greninger A."/>
            <person name="Fang F."/>
        </authorList>
    </citation>
    <scope>NUCLEOTIDE SEQUENCE [LARGE SCALE GENOMIC DNA]</scope>
    <source>
        <strain evidence="4 5">HMC314</strain>
    </source>
</reference>
<dbReference type="SUPFAM" id="SSF46785">
    <property type="entry name" value="Winged helix' DNA-binding domain"/>
    <property type="match status" value="1"/>
</dbReference>
<dbReference type="SMART" id="SM00895">
    <property type="entry name" value="FCD"/>
    <property type="match status" value="1"/>
</dbReference>
<evidence type="ECO:0000256" key="2">
    <source>
        <dbReference type="ARBA" id="ARBA00023125"/>
    </source>
</evidence>
<dbReference type="SMART" id="SM00345">
    <property type="entry name" value="HTH_GNTR"/>
    <property type="match status" value="1"/>
</dbReference>
<keyword evidence="1" id="KW-0805">Transcription regulation</keyword>
<dbReference type="PANTHER" id="PTHR43537:SF49">
    <property type="entry name" value="TRANSCRIPTIONAL REGULATORY PROTEIN"/>
    <property type="match status" value="1"/>
</dbReference>
<name>A0A5C4YDS4_CAMJU</name>
<dbReference type="GO" id="GO:0003677">
    <property type="term" value="F:DNA binding"/>
    <property type="evidence" value="ECO:0007669"/>
    <property type="project" value="UniProtKB-KW"/>
</dbReference>
<dbReference type="RefSeq" id="WP_002921842.1">
    <property type="nucleotide sequence ID" value="NZ_AP028370.1"/>
</dbReference>
<dbReference type="PRINTS" id="PR00035">
    <property type="entry name" value="HTHGNTR"/>
</dbReference>
<keyword evidence="2" id="KW-0238">DNA-binding</keyword>
<organism evidence="4 5">
    <name type="scientific">Campylobacter jejuni</name>
    <dbReference type="NCBI Taxonomy" id="197"/>
    <lineage>
        <taxon>Bacteria</taxon>
        <taxon>Pseudomonadati</taxon>
        <taxon>Campylobacterota</taxon>
        <taxon>Epsilonproteobacteria</taxon>
        <taxon>Campylobacterales</taxon>
        <taxon>Campylobacteraceae</taxon>
        <taxon>Campylobacter</taxon>
    </lineage>
</organism>
<dbReference type="Pfam" id="PF00392">
    <property type="entry name" value="GntR"/>
    <property type="match status" value="1"/>
</dbReference>
<comment type="caution">
    <text evidence="4">The sequence shown here is derived from an EMBL/GenBank/DDBJ whole genome shotgun (WGS) entry which is preliminary data.</text>
</comment>
<dbReference type="GO" id="GO:0003700">
    <property type="term" value="F:DNA-binding transcription factor activity"/>
    <property type="evidence" value="ECO:0007669"/>
    <property type="project" value="InterPro"/>
</dbReference>
<dbReference type="InterPro" id="IPR036388">
    <property type="entry name" value="WH-like_DNA-bd_sf"/>
</dbReference>
<dbReference type="PROSITE" id="PS50949">
    <property type="entry name" value="HTH_GNTR"/>
    <property type="match status" value="1"/>
</dbReference>
<dbReference type="Gene3D" id="1.20.120.530">
    <property type="entry name" value="GntR ligand-binding domain-like"/>
    <property type="match status" value="1"/>
</dbReference>
<dbReference type="InterPro" id="IPR000524">
    <property type="entry name" value="Tscrpt_reg_HTH_GntR"/>
</dbReference>
<dbReference type="EMBL" id="VEVS01000042">
    <property type="protein sequence ID" value="TNO40644.1"/>
    <property type="molecule type" value="Genomic_DNA"/>
</dbReference>
<sequence length="214" mass="24379">MPKKNQKISSDRIYDFIIKSIKDGKLKPNDRVKEQDLVEQTGLSRTPIREALGLLQNDGILVQDGKNGLIVAGLDLISITKLYEIRELLEGEAAKLAALHASMAEIEILVNILKVQKNIKELNELRASNILFHQTLYRCSGNHYLFKIMENLDRSLLLLGDSTLAKENRPKEAYEEHLAVVNAIKERNALEAERLAKFHIQQAYKIRLDNILKK</sequence>
<dbReference type="InterPro" id="IPR008920">
    <property type="entry name" value="TF_FadR/GntR_C"/>
</dbReference>